<name>A0A0F8Z724_9ZZZZ</name>
<organism evidence="2">
    <name type="scientific">marine sediment metagenome</name>
    <dbReference type="NCBI Taxonomy" id="412755"/>
    <lineage>
        <taxon>unclassified sequences</taxon>
        <taxon>metagenomes</taxon>
        <taxon>ecological metagenomes</taxon>
    </lineage>
</organism>
<accession>A0A0F8Z724</accession>
<keyword evidence="1" id="KW-0472">Membrane</keyword>
<evidence type="ECO:0000256" key="1">
    <source>
        <dbReference type="SAM" id="Phobius"/>
    </source>
</evidence>
<protein>
    <submittedName>
        <fullName evidence="2">Uncharacterized protein</fullName>
    </submittedName>
</protein>
<dbReference type="EMBL" id="LAZR01062105">
    <property type="protein sequence ID" value="KKK62209.1"/>
    <property type="molecule type" value="Genomic_DNA"/>
</dbReference>
<dbReference type="AlphaFoldDB" id="A0A0F8Z724"/>
<sequence length="101" mass="11276">MWWETVPGLITLWATATAGVVYLVRQAWRATKFGRKVTGALRRLILIGTTDQWPNGAEDLPAAMNEIYIKQSKTHTLLESYIVAHRADHGFPPPEGTPDGF</sequence>
<comment type="caution">
    <text evidence="2">The sequence shown here is derived from an EMBL/GenBank/DDBJ whole genome shotgun (WGS) entry which is preliminary data.</text>
</comment>
<keyword evidence="1" id="KW-0812">Transmembrane</keyword>
<feature type="transmembrane region" description="Helical" evidence="1">
    <location>
        <begin position="6"/>
        <end position="24"/>
    </location>
</feature>
<evidence type="ECO:0000313" key="2">
    <source>
        <dbReference type="EMBL" id="KKK62209.1"/>
    </source>
</evidence>
<keyword evidence="1" id="KW-1133">Transmembrane helix</keyword>
<proteinExistence type="predicted"/>
<gene>
    <name evidence="2" type="ORF">LCGC14_3006640</name>
</gene>
<reference evidence="2" key="1">
    <citation type="journal article" date="2015" name="Nature">
        <title>Complex archaea that bridge the gap between prokaryotes and eukaryotes.</title>
        <authorList>
            <person name="Spang A."/>
            <person name="Saw J.H."/>
            <person name="Jorgensen S.L."/>
            <person name="Zaremba-Niedzwiedzka K."/>
            <person name="Martijn J."/>
            <person name="Lind A.E."/>
            <person name="van Eijk R."/>
            <person name="Schleper C."/>
            <person name="Guy L."/>
            <person name="Ettema T.J."/>
        </authorList>
    </citation>
    <scope>NUCLEOTIDE SEQUENCE</scope>
</reference>